<dbReference type="OrthoDB" id="6096918at2759"/>
<evidence type="ECO:0000313" key="2">
    <source>
        <dbReference type="EMBL" id="KOF89047.1"/>
    </source>
</evidence>
<organism evidence="2">
    <name type="scientific">Octopus bimaculoides</name>
    <name type="common">California two-spotted octopus</name>
    <dbReference type="NCBI Taxonomy" id="37653"/>
    <lineage>
        <taxon>Eukaryota</taxon>
        <taxon>Metazoa</taxon>
        <taxon>Spiralia</taxon>
        <taxon>Lophotrochozoa</taxon>
        <taxon>Mollusca</taxon>
        <taxon>Cephalopoda</taxon>
        <taxon>Coleoidea</taxon>
        <taxon>Octopodiformes</taxon>
        <taxon>Octopoda</taxon>
        <taxon>Incirrata</taxon>
        <taxon>Octopodidae</taxon>
        <taxon>Octopus</taxon>
    </lineage>
</organism>
<name>A0A0L8HII1_OCTBM</name>
<dbReference type="EMBL" id="KQ418059">
    <property type="protein sequence ID" value="KOF89046.1"/>
    <property type="molecule type" value="Genomic_DNA"/>
</dbReference>
<feature type="compositionally biased region" description="Basic and acidic residues" evidence="1">
    <location>
        <begin position="1"/>
        <end position="16"/>
    </location>
</feature>
<evidence type="ECO:0000256" key="1">
    <source>
        <dbReference type="SAM" id="MobiDB-lite"/>
    </source>
</evidence>
<dbReference type="EMBL" id="KQ418059">
    <property type="protein sequence ID" value="KOF89045.1"/>
    <property type="molecule type" value="Genomic_DNA"/>
</dbReference>
<dbReference type="EMBL" id="KQ418059">
    <property type="protein sequence ID" value="KOF89047.1"/>
    <property type="molecule type" value="Genomic_DNA"/>
</dbReference>
<protein>
    <submittedName>
        <fullName evidence="2">Uncharacterized protein</fullName>
    </submittedName>
</protein>
<sequence length="424" mass="47541">MKKHTNEKAENVKENCNEWLSTRNRKKASMRSMPKKISNARKLSAPWKLTQNSPLPRQLAIPTHQTMMTNYLLKGGQNYLDKNLGGIVKPSHVRGGSEIEMGLKPDPVAVMEVNSSQHFKPDLSVDCKGISFYDHILVSKKESNFTRNDQYKSTNQSLLSSPCRSTYERLDLHQNVTPLRERINVLSDGQERSLNQEQDCNAADHSVDHTINKVADLSQNRRVLQQINLENNKYGLKDCHTKNTSTLLPRRPREITKLPDNTDLYLSLLPEDHKVTVNAMGTTVTTSGSDDDSEDDRADIVIGEDYNDNVDDSCDVMNGVCVGGRGDFTEDSNSLVFSPFIDSKSSMTLFLTSTQDESCSSDVNLTFDFDDAERLTSEPVSSLVLLEDSLSLKNDPMSLDSDSLYLSQSQSEIDSPSLDDFTFH</sequence>
<gene>
    <name evidence="2" type="ORF">OCBIM_22013764mg</name>
</gene>
<reference evidence="2" key="1">
    <citation type="submission" date="2015-07" db="EMBL/GenBank/DDBJ databases">
        <title>MeaNS - Measles Nucleotide Surveillance Program.</title>
        <authorList>
            <person name="Tran T."/>
            <person name="Druce J."/>
        </authorList>
    </citation>
    <scope>NUCLEOTIDE SEQUENCE</scope>
    <source>
        <strain evidence="2">UCB-OBI-ISO-001</strain>
        <tissue evidence="2">Gonad</tissue>
    </source>
</reference>
<dbReference type="AlphaFoldDB" id="A0A0L8HII1"/>
<proteinExistence type="predicted"/>
<feature type="region of interest" description="Disordered" evidence="1">
    <location>
        <begin position="1"/>
        <end position="40"/>
    </location>
</feature>
<accession>A0A0L8HII1</accession>
<dbReference type="KEGG" id="obi:106870478"/>